<dbReference type="RefSeq" id="WP_014222837.1">
    <property type="nucleotide sequence ID" value="NC_016609.1"/>
</dbReference>
<sequence length="131" mass="15288">MRYCLALDLVDDAAMIADYERHHDEIWPEIVQSIQSAGIDVLDIYRTGNRLFMIIEANEQFTFAEKAKADAANPRVQEWESLMWKYQQALPWAKPGEKWILMEKIFGLPPGPLRWRGRLKTLRSFAGIIYC</sequence>
<dbReference type="Proteomes" id="UP000005438">
    <property type="component" value="Chromosome"/>
</dbReference>
<evidence type="ECO:0000313" key="2">
    <source>
        <dbReference type="Proteomes" id="UP000005438"/>
    </source>
</evidence>
<reference evidence="1 2" key="1">
    <citation type="submission" date="2011-12" db="EMBL/GenBank/DDBJ databases">
        <title>The complete genome of Niastella koreensis GR20-10.</title>
        <authorList>
            <consortium name="US DOE Joint Genome Institute (JGI-PGF)"/>
            <person name="Lucas S."/>
            <person name="Han J."/>
            <person name="Lapidus A."/>
            <person name="Bruce D."/>
            <person name="Goodwin L."/>
            <person name="Pitluck S."/>
            <person name="Peters L."/>
            <person name="Kyrpides N."/>
            <person name="Mavromatis K."/>
            <person name="Ivanova N."/>
            <person name="Mikhailova N."/>
            <person name="Davenport K."/>
            <person name="Saunders E."/>
            <person name="Detter J.C."/>
            <person name="Tapia R."/>
            <person name="Han C."/>
            <person name="Land M."/>
            <person name="Hauser L."/>
            <person name="Markowitz V."/>
            <person name="Cheng J.-F."/>
            <person name="Hugenholtz P."/>
            <person name="Woyke T."/>
            <person name="Wu D."/>
            <person name="Tindall B."/>
            <person name="Pomrenke H."/>
            <person name="Brambilla E."/>
            <person name="Klenk H.-P."/>
            <person name="Eisen J.A."/>
        </authorList>
    </citation>
    <scope>NUCLEOTIDE SEQUENCE [LARGE SCALE GENOMIC DNA]</scope>
    <source>
        <strain evidence="2">DSM 17620 / KACC 11465 / NBRC 106392 / GR20-10</strain>
    </source>
</reference>
<dbReference type="GO" id="GO:0016857">
    <property type="term" value="F:racemase and epimerase activity, acting on carbohydrates and derivatives"/>
    <property type="evidence" value="ECO:0007669"/>
    <property type="project" value="InterPro"/>
</dbReference>
<proteinExistence type="predicted"/>
<dbReference type="PANTHER" id="PTHR43239">
    <property type="entry name" value="UPF0734 PROTEIN DDB_G0273871/DDB_G0273177"/>
    <property type="match status" value="1"/>
</dbReference>
<dbReference type="eggNOG" id="COG3254">
    <property type="taxonomic scope" value="Bacteria"/>
</dbReference>
<dbReference type="AlphaFoldDB" id="G8TJY9"/>
<dbReference type="OrthoDB" id="1430580at2"/>
<organism evidence="1 2">
    <name type="scientific">Niastella koreensis (strain DSM 17620 / KACC 11465 / NBRC 106392 / GR20-10)</name>
    <dbReference type="NCBI Taxonomy" id="700598"/>
    <lineage>
        <taxon>Bacteria</taxon>
        <taxon>Pseudomonadati</taxon>
        <taxon>Bacteroidota</taxon>
        <taxon>Chitinophagia</taxon>
        <taxon>Chitinophagales</taxon>
        <taxon>Chitinophagaceae</taxon>
        <taxon>Niastella</taxon>
    </lineage>
</organism>
<evidence type="ECO:0000313" key="1">
    <source>
        <dbReference type="EMBL" id="AEW02927.1"/>
    </source>
</evidence>
<name>G8TJY9_NIAKG</name>
<dbReference type="Gene3D" id="3.30.70.100">
    <property type="match status" value="1"/>
</dbReference>
<dbReference type="InterPro" id="IPR052996">
    <property type="entry name" value="Carb_Metab_Mutarotase"/>
</dbReference>
<dbReference type="SUPFAM" id="SSF54909">
    <property type="entry name" value="Dimeric alpha+beta barrel"/>
    <property type="match status" value="1"/>
</dbReference>
<dbReference type="InterPro" id="IPR011008">
    <property type="entry name" value="Dimeric_a/b-barrel"/>
</dbReference>
<protein>
    <recommendedName>
        <fullName evidence="3">L-rhamnose mutarotase</fullName>
    </recommendedName>
</protein>
<gene>
    <name evidence="1" type="ordered locus">Niako_6703</name>
</gene>
<dbReference type="PANTHER" id="PTHR43239:SF1">
    <property type="entry name" value="UPF0734 PROTEIN DDB_G0273871_DDB_G0273177"/>
    <property type="match status" value="1"/>
</dbReference>
<dbReference type="PATRIC" id="fig|700598.3.peg.6869"/>
<dbReference type="InterPro" id="IPR008000">
    <property type="entry name" value="Rham/fucose_mutarotase"/>
</dbReference>
<dbReference type="EMBL" id="CP003178">
    <property type="protein sequence ID" value="AEW02927.1"/>
    <property type="molecule type" value="Genomic_DNA"/>
</dbReference>
<dbReference type="Pfam" id="PF05336">
    <property type="entry name" value="rhaM"/>
    <property type="match status" value="1"/>
</dbReference>
<dbReference type="KEGG" id="nko:Niako_6703"/>
<dbReference type="HOGENOM" id="CLU_100689_4_0_10"/>
<dbReference type="STRING" id="700598.Niako_6703"/>
<evidence type="ECO:0008006" key="3">
    <source>
        <dbReference type="Google" id="ProtNLM"/>
    </source>
</evidence>
<accession>G8TJY9</accession>